<dbReference type="Gene3D" id="1.20.58.220">
    <property type="entry name" value="Phosphate transport system protein phou homolog 2, domain 2"/>
    <property type="match status" value="2"/>
</dbReference>
<comment type="caution">
    <text evidence="11">The sequence shown here is derived from an EMBL/GenBank/DDBJ whole genome shotgun (WGS) entry which is preliminary data.</text>
</comment>
<comment type="subcellular location">
    <subcellularLocation>
        <location evidence="1">Cytoplasm</location>
    </subcellularLocation>
</comment>
<keyword evidence="6" id="KW-0592">Phosphate transport</keyword>
<dbReference type="GO" id="GO:0030643">
    <property type="term" value="P:intracellular phosphate ion homeostasis"/>
    <property type="evidence" value="ECO:0007669"/>
    <property type="project" value="InterPro"/>
</dbReference>
<dbReference type="EMBL" id="SRIO01000005">
    <property type="protein sequence ID" value="TFZ83044.1"/>
    <property type="molecule type" value="Genomic_DNA"/>
</dbReference>
<evidence type="ECO:0000256" key="2">
    <source>
        <dbReference type="ARBA" id="ARBA00008107"/>
    </source>
</evidence>
<evidence type="ECO:0000256" key="4">
    <source>
        <dbReference type="ARBA" id="ARBA00022448"/>
    </source>
</evidence>
<evidence type="ECO:0000313" key="12">
    <source>
        <dbReference type="Proteomes" id="UP000297890"/>
    </source>
</evidence>
<evidence type="ECO:0000256" key="7">
    <source>
        <dbReference type="ARBA" id="ARBA00056181"/>
    </source>
</evidence>
<organism evidence="11 12">
    <name type="scientific">Candidatus Macondimonas diazotrophica</name>
    <dbReference type="NCBI Taxonomy" id="2305248"/>
    <lineage>
        <taxon>Bacteria</taxon>
        <taxon>Pseudomonadati</taxon>
        <taxon>Pseudomonadota</taxon>
        <taxon>Gammaproteobacteria</taxon>
        <taxon>Chromatiales</taxon>
        <taxon>Ectothiorhodospiraceae</taxon>
        <taxon>Candidatus Macondimonas</taxon>
    </lineage>
</organism>
<proteinExistence type="inferred from homology"/>
<comment type="function">
    <text evidence="7">Plays a role in the regulation of phosphate uptake.</text>
</comment>
<dbReference type="PANTHER" id="PTHR42930:SF3">
    <property type="entry name" value="PHOSPHATE-SPECIFIC TRANSPORT SYSTEM ACCESSORY PROTEIN PHOU"/>
    <property type="match status" value="1"/>
</dbReference>
<evidence type="ECO:0000256" key="6">
    <source>
        <dbReference type="ARBA" id="ARBA00022592"/>
    </source>
</evidence>
<dbReference type="InterPro" id="IPR026022">
    <property type="entry name" value="PhoU_dom"/>
</dbReference>
<evidence type="ECO:0000256" key="1">
    <source>
        <dbReference type="ARBA" id="ARBA00004496"/>
    </source>
</evidence>
<dbReference type="PANTHER" id="PTHR42930">
    <property type="entry name" value="PHOSPHATE-SPECIFIC TRANSPORT SYSTEM ACCESSORY PROTEIN PHOU"/>
    <property type="match status" value="1"/>
</dbReference>
<gene>
    <name evidence="11" type="primary">phoU</name>
    <name evidence="11" type="ORF">E4680_05255</name>
</gene>
<accession>A0A4Z0F9I9</accession>
<evidence type="ECO:0000313" key="11">
    <source>
        <dbReference type="EMBL" id="TFZ83044.1"/>
    </source>
</evidence>
<dbReference type="GO" id="GO:0005737">
    <property type="term" value="C:cytoplasm"/>
    <property type="evidence" value="ECO:0007669"/>
    <property type="project" value="UniProtKB-SubCell"/>
</dbReference>
<evidence type="ECO:0000256" key="9">
    <source>
        <dbReference type="SAM" id="MobiDB-lite"/>
    </source>
</evidence>
<name>A0A4Z0F9I9_9GAMM</name>
<dbReference type="PIRSF" id="PIRSF003107">
    <property type="entry name" value="PhoU"/>
    <property type="match status" value="1"/>
</dbReference>
<protein>
    <recommendedName>
        <fullName evidence="8">Phosphate-specific transport system accessory protein PhoU homolog</fullName>
    </recommendedName>
</protein>
<dbReference type="GO" id="GO:0006817">
    <property type="term" value="P:phosphate ion transport"/>
    <property type="evidence" value="ECO:0007669"/>
    <property type="project" value="UniProtKB-KW"/>
</dbReference>
<sequence length="258" mass="29030">MSQNHLEGHTVRRYDGELNHLHLRVLELGGLALHQTRNALIALRDRDRRVAKSVIGREWEVNQLDVNIDDELILVIARRAPVARDLRIVMGFAKTVNELERVGDEATKVARLALQVFDGFRIEPADALMWDVQTMGRRVLDLLERAMDALDRLDLYRAQDVAASRAVLEAEFQAGLRRLTTYVMEDARNVGQVIALTQIIKSLERIGDHARHVGEYVVYLVSGEDVRHQKCQPDETGIGSSDAEESDTHTDSPDGSPP</sequence>
<keyword evidence="4" id="KW-0813">Transport</keyword>
<dbReference type="NCBIfam" id="TIGR02135">
    <property type="entry name" value="phoU_full"/>
    <property type="match status" value="1"/>
</dbReference>
<dbReference type="Proteomes" id="UP000297890">
    <property type="component" value="Unassembled WGS sequence"/>
</dbReference>
<dbReference type="RefSeq" id="WP_135281344.1">
    <property type="nucleotide sequence ID" value="NZ_SRIO01000005.1"/>
</dbReference>
<dbReference type="Pfam" id="PF01895">
    <property type="entry name" value="PhoU"/>
    <property type="match status" value="2"/>
</dbReference>
<evidence type="ECO:0000256" key="5">
    <source>
        <dbReference type="ARBA" id="ARBA00022490"/>
    </source>
</evidence>
<keyword evidence="12" id="KW-1185">Reference proteome</keyword>
<evidence type="ECO:0000259" key="10">
    <source>
        <dbReference type="Pfam" id="PF01895"/>
    </source>
</evidence>
<dbReference type="InterPro" id="IPR038078">
    <property type="entry name" value="PhoU-like_sf"/>
</dbReference>
<dbReference type="FunFam" id="1.20.58.220:FF:000004">
    <property type="entry name" value="Phosphate-specific transport system accessory protein PhoU"/>
    <property type="match status" value="1"/>
</dbReference>
<dbReference type="AlphaFoldDB" id="A0A4Z0F9I9"/>
<keyword evidence="5" id="KW-0963">Cytoplasm</keyword>
<dbReference type="SUPFAM" id="SSF109755">
    <property type="entry name" value="PhoU-like"/>
    <property type="match status" value="1"/>
</dbReference>
<evidence type="ECO:0000256" key="3">
    <source>
        <dbReference type="ARBA" id="ARBA00011738"/>
    </source>
</evidence>
<comment type="similarity">
    <text evidence="2">Belongs to the PhoU family.</text>
</comment>
<feature type="domain" description="PhoU" evidence="10">
    <location>
        <begin position="26"/>
        <end position="112"/>
    </location>
</feature>
<reference evidence="11 12" key="1">
    <citation type="journal article" date="2019" name="ISME J.">
        <title>Candidatus Macondimonas diazotrophica, a novel gammaproteobacterial genus dominating crude-oil-contaminated coastal sediments.</title>
        <authorList>
            <person name="Karthikeyan S."/>
            <person name="Konstantinidis K."/>
        </authorList>
    </citation>
    <scope>NUCLEOTIDE SEQUENCE [LARGE SCALE GENOMIC DNA]</scope>
    <source>
        <strain evidence="11 12">KTK01</strain>
    </source>
</reference>
<feature type="domain" description="PhoU" evidence="10">
    <location>
        <begin position="133"/>
        <end position="217"/>
    </location>
</feature>
<dbReference type="InterPro" id="IPR028366">
    <property type="entry name" value="PhoU"/>
</dbReference>
<evidence type="ECO:0000256" key="8">
    <source>
        <dbReference type="ARBA" id="ARBA00069911"/>
    </source>
</evidence>
<comment type="subunit">
    <text evidence="3">Homodimer.</text>
</comment>
<feature type="region of interest" description="Disordered" evidence="9">
    <location>
        <begin position="230"/>
        <end position="258"/>
    </location>
</feature>
<dbReference type="GO" id="GO:0045936">
    <property type="term" value="P:negative regulation of phosphate metabolic process"/>
    <property type="evidence" value="ECO:0007669"/>
    <property type="project" value="InterPro"/>
</dbReference>
<dbReference type="OrthoDB" id="9814256at2"/>